<accession>A0AAE4J6D9</accession>
<dbReference type="EMBL" id="JARDRS010000037">
    <property type="protein sequence ID" value="MDS0022061.1"/>
    <property type="molecule type" value="Genomic_DNA"/>
</dbReference>
<evidence type="ECO:0000313" key="3">
    <source>
        <dbReference type="EMBL" id="MDS0022061.1"/>
    </source>
</evidence>
<comment type="subunit">
    <text evidence="2">Homotrimer.</text>
</comment>
<dbReference type="AlphaFoldDB" id="A0AAE4J6D9"/>
<gene>
    <name evidence="3" type="ORF">PTZ61_25645</name>
</gene>
<dbReference type="InterPro" id="IPR035959">
    <property type="entry name" value="RutC-like_sf"/>
</dbReference>
<sequence>MKKTVETEMAPGAIGPYSQAVVLGNMVFTSGQLPLDPVTMAFPEGGIREQTSQSLRNVQAILEGCGASLDTVVKTTCFLADMTHFSEFNDVYSGFFGIENAPARSCVQAAKLPKDALVEVEVVAFIPGK</sequence>
<dbReference type="InterPro" id="IPR006056">
    <property type="entry name" value="RidA"/>
</dbReference>
<dbReference type="FunFam" id="3.30.1330.40:FF:000001">
    <property type="entry name" value="L-PSP family endoribonuclease"/>
    <property type="match status" value="1"/>
</dbReference>
<evidence type="ECO:0000256" key="2">
    <source>
        <dbReference type="ARBA" id="ARBA00011233"/>
    </source>
</evidence>
<dbReference type="Pfam" id="PF01042">
    <property type="entry name" value="Ribonuc_L-PSP"/>
    <property type="match status" value="1"/>
</dbReference>
<dbReference type="GO" id="GO:0005829">
    <property type="term" value="C:cytosol"/>
    <property type="evidence" value="ECO:0007669"/>
    <property type="project" value="TreeGrafter"/>
</dbReference>
<evidence type="ECO:0000256" key="1">
    <source>
        <dbReference type="ARBA" id="ARBA00010552"/>
    </source>
</evidence>
<dbReference type="NCBIfam" id="TIGR00004">
    <property type="entry name" value="Rid family detoxifying hydrolase"/>
    <property type="match status" value="1"/>
</dbReference>
<name>A0AAE4J6D9_9ENTR</name>
<dbReference type="Gene3D" id="3.30.1330.40">
    <property type="entry name" value="RutC-like"/>
    <property type="match status" value="1"/>
</dbReference>
<reference evidence="3" key="1">
    <citation type="submission" date="2023-02" db="EMBL/GenBank/DDBJ databases">
        <title>NDM-1 &amp; ACT-7 co producing ST 133 Enterobacter.</title>
        <authorList>
            <person name="Halder G."/>
            <person name="Chaudhuri B."/>
            <person name="Dutta S."/>
        </authorList>
    </citation>
    <scope>NUCLEOTIDE SEQUENCE</scope>
    <source>
        <strain evidence="3">PEER 323</strain>
    </source>
</reference>
<dbReference type="RefSeq" id="WP_310851581.1">
    <property type="nucleotide sequence ID" value="NZ_JARDRS010000037.1"/>
</dbReference>
<dbReference type="PANTHER" id="PTHR11803:SF58">
    <property type="entry name" value="PROTEIN HMF1-RELATED"/>
    <property type="match status" value="1"/>
</dbReference>
<evidence type="ECO:0000313" key="4">
    <source>
        <dbReference type="Proteomes" id="UP001182277"/>
    </source>
</evidence>
<dbReference type="Proteomes" id="UP001182277">
    <property type="component" value="Unassembled WGS sequence"/>
</dbReference>
<proteinExistence type="inferred from homology"/>
<comment type="caution">
    <text evidence="3">The sequence shown here is derived from an EMBL/GenBank/DDBJ whole genome shotgun (WGS) entry which is preliminary data.</text>
</comment>
<dbReference type="GO" id="GO:0019239">
    <property type="term" value="F:deaminase activity"/>
    <property type="evidence" value="ECO:0007669"/>
    <property type="project" value="TreeGrafter"/>
</dbReference>
<protein>
    <submittedName>
        <fullName evidence="3">RidA family protein</fullName>
    </submittedName>
</protein>
<dbReference type="SUPFAM" id="SSF55298">
    <property type="entry name" value="YjgF-like"/>
    <property type="match status" value="1"/>
</dbReference>
<comment type="similarity">
    <text evidence="1">Belongs to the RutC family.</text>
</comment>
<dbReference type="PANTHER" id="PTHR11803">
    <property type="entry name" value="2-IMINOBUTANOATE/2-IMINOPROPANOATE DEAMINASE RIDA"/>
    <property type="match status" value="1"/>
</dbReference>
<dbReference type="CDD" id="cd00448">
    <property type="entry name" value="YjgF_YER057c_UK114_family"/>
    <property type="match status" value="1"/>
</dbReference>
<dbReference type="InterPro" id="IPR006175">
    <property type="entry name" value="YjgF/YER057c/UK114"/>
</dbReference>
<organism evidence="3 4">
    <name type="scientific">Enterobacter hormaechei subsp. steigerwaltii</name>
    <dbReference type="NCBI Taxonomy" id="299766"/>
    <lineage>
        <taxon>Bacteria</taxon>
        <taxon>Pseudomonadati</taxon>
        <taxon>Pseudomonadota</taxon>
        <taxon>Gammaproteobacteria</taxon>
        <taxon>Enterobacterales</taxon>
        <taxon>Enterobacteriaceae</taxon>
        <taxon>Enterobacter</taxon>
        <taxon>Enterobacter cloacae complex</taxon>
    </lineage>
</organism>